<evidence type="ECO:0000313" key="1">
    <source>
        <dbReference type="EMBL" id="KAG0555331.1"/>
    </source>
</evidence>
<name>A0A8T0G8G3_CERPU</name>
<accession>A0A8T0G8G3</accession>
<comment type="caution">
    <text evidence="1">The sequence shown here is derived from an EMBL/GenBank/DDBJ whole genome shotgun (WGS) entry which is preliminary data.</text>
</comment>
<keyword evidence="2" id="KW-1185">Reference proteome</keyword>
<dbReference type="EMBL" id="CM026433">
    <property type="protein sequence ID" value="KAG0555331.1"/>
    <property type="molecule type" value="Genomic_DNA"/>
</dbReference>
<sequence length="103" mass="12088">MPVHNNNATFTDGWGCTWDKDNMLISGTYYRRLPSVGRDAASYRYELLEDEPKAWNYSHLVVQSRVELLQYKSKKKNPRFKMSAETREAILSNVEERQAYNAH</sequence>
<reference evidence="1" key="1">
    <citation type="submission" date="2020-06" db="EMBL/GenBank/DDBJ databases">
        <title>WGS assembly of Ceratodon purpureus strain R40.</title>
        <authorList>
            <person name="Carey S.B."/>
            <person name="Jenkins J."/>
            <person name="Shu S."/>
            <person name="Lovell J.T."/>
            <person name="Sreedasyam A."/>
            <person name="Maumus F."/>
            <person name="Tiley G.P."/>
            <person name="Fernandez-Pozo N."/>
            <person name="Barry K."/>
            <person name="Chen C."/>
            <person name="Wang M."/>
            <person name="Lipzen A."/>
            <person name="Daum C."/>
            <person name="Saski C.A."/>
            <person name="Payton A.C."/>
            <person name="Mcbreen J.C."/>
            <person name="Conrad R.E."/>
            <person name="Kollar L.M."/>
            <person name="Olsson S."/>
            <person name="Huttunen S."/>
            <person name="Landis J.B."/>
            <person name="Wickett N.J."/>
            <person name="Johnson M.G."/>
            <person name="Rensing S.A."/>
            <person name="Grimwood J."/>
            <person name="Schmutz J."/>
            <person name="Mcdaniel S.F."/>
        </authorList>
    </citation>
    <scope>NUCLEOTIDE SEQUENCE</scope>
    <source>
        <strain evidence="1">R40</strain>
    </source>
</reference>
<dbReference type="AlphaFoldDB" id="A0A8T0G8G3"/>
<evidence type="ECO:0000313" key="2">
    <source>
        <dbReference type="Proteomes" id="UP000822688"/>
    </source>
</evidence>
<proteinExistence type="predicted"/>
<protein>
    <submittedName>
        <fullName evidence="1">Uncharacterized protein</fullName>
    </submittedName>
</protein>
<gene>
    <name evidence="1" type="ORF">KC19_12G161600</name>
</gene>
<dbReference type="Proteomes" id="UP000822688">
    <property type="component" value="Chromosome 12"/>
</dbReference>
<organism evidence="1 2">
    <name type="scientific">Ceratodon purpureus</name>
    <name type="common">Fire moss</name>
    <name type="synonym">Dicranum purpureum</name>
    <dbReference type="NCBI Taxonomy" id="3225"/>
    <lineage>
        <taxon>Eukaryota</taxon>
        <taxon>Viridiplantae</taxon>
        <taxon>Streptophyta</taxon>
        <taxon>Embryophyta</taxon>
        <taxon>Bryophyta</taxon>
        <taxon>Bryophytina</taxon>
        <taxon>Bryopsida</taxon>
        <taxon>Dicranidae</taxon>
        <taxon>Pseudoditrichales</taxon>
        <taxon>Ditrichaceae</taxon>
        <taxon>Ceratodon</taxon>
    </lineage>
</organism>